<proteinExistence type="predicted"/>
<dbReference type="AlphaFoldDB" id="A0A4R8H0Y5"/>
<comment type="caution">
    <text evidence="1">The sequence shown here is derived from an EMBL/GenBank/DDBJ whole genome shotgun (WGS) entry which is preliminary data.</text>
</comment>
<name>A0A4R8H0Y5_9FIRM</name>
<evidence type="ECO:0000313" key="1">
    <source>
        <dbReference type="EMBL" id="TDX51615.1"/>
    </source>
</evidence>
<keyword evidence="2" id="KW-1185">Reference proteome</keyword>
<sequence>MRVSVTNPQINYYQQSVSHDSKLNNIKDTIEGKLKTSKAEDNRIANPSIWKELSQEYDITNLSFNNFEKVCNKLLDAKQISLLEHGILTGIPKIVAKEQKYLKYKVNPLLTSNNQTINWEEKKLNWIEELNTKAEQQKKFGNISGYNNYKKFTTLFKNII</sequence>
<protein>
    <submittedName>
        <fullName evidence="1">Uncharacterized protein</fullName>
    </submittedName>
</protein>
<reference evidence="1 2" key="1">
    <citation type="submission" date="2019-03" db="EMBL/GenBank/DDBJ databases">
        <title>Subsurface microbial communities from deep shales in Ohio and West Virginia, USA.</title>
        <authorList>
            <person name="Wrighton K."/>
        </authorList>
    </citation>
    <scope>NUCLEOTIDE SEQUENCE [LARGE SCALE GENOMIC DNA]</scope>
    <source>
        <strain evidence="1 2">MSL 6dP</strain>
    </source>
</reference>
<organism evidence="1 2">
    <name type="scientific">Orenia marismortui</name>
    <dbReference type="NCBI Taxonomy" id="46469"/>
    <lineage>
        <taxon>Bacteria</taxon>
        <taxon>Bacillati</taxon>
        <taxon>Bacillota</taxon>
        <taxon>Clostridia</taxon>
        <taxon>Halanaerobiales</taxon>
        <taxon>Halobacteroidaceae</taxon>
        <taxon>Orenia</taxon>
    </lineage>
</organism>
<dbReference type="Proteomes" id="UP000295832">
    <property type="component" value="Unassembled WGS sequence"/>
</dbReference>
<dbReference type="EMBL" id="SOEG01000011">
    <property type="protein sequence ID" value="TDX51615.1"/>
    <property type="molecule type" value="Genomic_DNA"/>
</dbReference>
<evidence type="ECO:0000313" key="2">
    <source>
        <dbReference type="Proteomes" id="UP000295832"/>
    </source>
</evidence>
<accession>A0A4R8H0Y5</accession>
<gene>
    <name evidence="1" type="ORF">C7959_11111</name>
</gene>
<dbReference type="RefSeq" id="WP_134116428.1">
    <property type="nucleotide sequence ID" value="NZ_SOEG01000011.1"/>
</dbReference>